<feature type="domain" description="PH" evidence="3">
    <location>
        <begin position="40"/>
        <end position="146"/>
    </location>
</feature>
<evidence type="ECO:0000256" key="2">
    <source>
        <dbReference type="SAM" id="Phobius"/>
    </source>
</evidence>
<reference evidence="4" key="2">
    <citation type="submission" date="2020-09" db="EMBL/GenBank/DDBJ databases">
        <authorList>
            <person name="Sun Q."/>
            <person name="Zhou Y."/>
        </authorList>
    </citation>
    <scope>NUCLEOTIDE SEQUENCE</scope>
    <source>
        <strain evidence="4">CGMCC 1.15794</strain>
    </source>
</reference>
<name>A0A917IDV3_9MICO</name>
<evidence type="ECO:0000256" key="1">
    <source>
        <dbReference type="SAM" id="MobiDB-lite"/>
    </source>
</evidence>
<gene>
    <name evidence="4" type="ORF">GCM10010921_04370</name>
</gene>
<evidence type="ECO:0000313" key="4">
    <source>
        <dbReference type="EMBL" id="GGH35738.1"/>
    </source>
</evidence>
<comment type="caution">
    <text evidence="4">The sequence shown here is derived from an EMBL/GenBank/DDBJ whole genome shotgun (WGS) entry which is preliminary data.</text>
</comment>
<dbReference type="EMBL" id="BMJY01000001">
    <property type="protein sequence ID" value="GGH35738.1"/>
    <property type="molecule type" value="Genomic_DNA"/>
</dbReference>
<keyword evidence="2" id="KW-0472">Membrane</keyword>
<proteinExistence type="predicted"/>
<feature type="region of interest" description="Disordered" evidence="1">
    <location>
        <begin position="156"/>
        <end position="182"/>
    </location>
</feature>
<accession>A0A917IDV3</accession>
<evidence type="ECO:0000313" key="5">
    <source>
        <dbReference type="Proteomes" id="UP000657592"/>
    </source>
</evidence>
<protein>
    <recommendedName>
        <fullName evidence="3">PH domain-containing protein</fullName>
    </recommendedName>
</protein>
<reference evidence="4" key="1">
    <citation type="journal article" date="2014" name="Int. J. Syst. Evol. Microbiol.">
        <title>Complete genome sequence of Corynebacterium casei LMG S-19264T (=DSM 44701T), isolated from a smear-ripened cheese.</title>
        <authorList>
            <consortium name="US DOE Joint Genome Institute (JGI-PGF)"/>
            <person name="Walter F."/>
            <person name="Albersmeier A."/>
            <person name="Kalinowski J."/>
            <person name="Ruckert C."/>
        </authorList>
    </citation>
    <scope>NUCLEOTIDE SEQUENCE</scope>
    <source>
        <strain evidence="4">CGMCC 1.15794</strain>
    </source>
</reference>
<evidence type="ECO:0000259" key="3">
    <source>
        <dbReference type="Pfam" id="PF25362"/>
    </source>
</evidence>
<dbReference type="Proteomes" id="UP000657592">
    <property type="component" value="Unassembled WGS sequence"/>
</dbReference>
<keyword evidence="2" id="KW-0812">Transmembrane</keyword>
<dbReference type="Pfam" id="PF25362">
    <property type="entry name" value="bPH_11"/>
    <property type="match status" value="1"/>
</dbReference>
<dbReference type="AlphaFoldDB" id="A0A917IDV3"/>
<dbReference type="RefSeq" id="WP_188754593.1">
    <property type="nucleotide sequence ID" value="NZ_BMJY01000001.1"/>
</dbReference>
<organism evidence="4 5">
    <name type="scientific">Microbacterium album</name>
    <dbReference type="NCBI Taxonomy" id="2053191"/>
    <lineage>
        <taxon>Bacteria</taxon>
        <taxon>Bacillati</taxon>
        <taxon>Actinomycetota</taxon>
        <taxon>Actinomycetes</taxon>
        <taxon>Micrococcales</taxon>
        <taxon>Microbacteriaceae</taxon>
        <taxon>Microbacterium</taxon>
    </lineage>
</organism>
<dbReference type="InterPro" id="IPR057446">
    <property type="entry name" value="PH_bac"/>
</dbReference>
<feature type="transmembrane region" description="Helical" evidence="2">
    <location>
        <begin position="6"/>
        <end position="25"/>
    </location>
</feature>
<keyword evidence="5" id="KW-1185">Reference proteome</keyword>
<keyword evidence="2" id="KW-1133">Transmembrane helix</keyword>
<sequence>MTRETAALVMATVAALILALMLWGWRRRVRRDAGIVPPVGERRGLTRAVFAGFYVATTRHDAPLDRLTVRHLAHRSRVVVTVTEEGVTLDLPGEPTLFLDAARLAGVGRATWTIDRAVEPDGLVLVAWTADDGTICDTYIRLQDGDPDALVEEIARLHAGAAPDPRPSSPPAQDSTSTGDPQ</sequence>